<feature type="domain" description="Trafficking protein particle complex subunit 11" evidence="3">
    <location>
        <begin position="461"/>
        <end position="540"/>
    </location>
</feature>
<dbReference type="Pfam" id="PF11817">
    <property type="entry name" value="Foie-gras_1"/>
    <property type="match status" value="2"/>
</dbReference>
<proteinExistence type="predicted"/>
<feature type="domain" description="Gryzun putative trafficking through Golgi" evidence="2">
    <location>
        <begin position="599"/>
        <end position="1139"/>
    </location>
</feature>
<name>A0A0H5CAE3_CYBJN</name>
<dbReference type="PROSITE" id="PS50005">
    <property type="entry name" value="TPR"/>
    <property type="match status" value="1"/>
</dbReference>
<evidence type="ECO:0000313" key="5">
    <source>
        <dbReference type="Proteomes" id="UP000038830"/>
    </source>
</evidence>
<accession>A0A0H5CAE3</accession>
<dbReference type="PANTHER" id="PTHR14374">
    <property type="entry name" value="FOIE GRAS"/>
    <property type="match status" value="1"/>
</dbReference>
<dbReference type="InterPro" id="IPR012880">
    <property type="entry name" value="Gryzun"/>
</dbReference>
<reference evidence="5" key="1">
    <citation type="journal article" date="2015" name="J. Biotechnol.">
        <title>The structure of the Cyberlindnera jadinii genome and its relation to Candida utilis analyzed by the occurrence of single nucleotide polymorphisms.</title>
        <authorList>
            <person name="Rupp O."/>
            <person name="Brinkrolf K."/>
            <person name="Buerth C."/>
            <person name="Kunigo M."/>
            <person name="Schneider J."/>
            <person name="Jaenicke S."/>
            <person name="Goesmann A."/>
            <person name="Puehler A."/>
            <person name="Jaeger K.-E."/>
            <person name="Ernst J.F."/>
        </authorList>
    </citation>
    <scope>NUCLEOTIDE SEQUENCE [LARGE SCALE GENOMIC DNA]</scope>
    <source>
        <strain evidence="5">ATCC 18201 / CBS 1600 / BCRC 20928 / JCM 3617 / NBRC 0987 / NRRL Y-1542</strain>
    </source>
</reference>
<dbReference type="EMBL" id="CDQK01000001">
    <property type="protein sequence ID" value="CEP20494.1"/>
    <property type="molecule type" value="Genomic_DNA"/>
</dbReference>
<organism evidence="4 5">
    <name type="scientific">Cyberlindnera jadinii (strain ATCC 18201 / CBS 1600 / BCRC 20928 / JCM 3617 / NBRC 0987 / NRRL Y-1542)</name>
    <name type="common">Torula yeast</name>
    <name type="synonym">Candida utilis</name>
    <dbReference type="NCBI Taxonomy" id="983966"/>
    <lineage>
        <taxon>Eukaryota</taxon>
        <taxon>Fungi</taxon>
        <taxon>Dikarya</taxon>
        <taxon>Ascomycota</taxon>
        <taxon>Saccharomycotina</taxon>
        <taxon>Saccharomycetes</taxon>
        <taxon>Phaffomycetales</taxon>
        <taxon>Phaffomycetaceae</taxon>
        <taxon>Cyberlindnera</taxon>
    </lineage>
</organism>
<dbReference type="InterPro" id="IPR019734">
    <property type="entry name" value="TPR_rpt"/>
</dbReference>
<sequence>MESYPLQLISHLSPLVVIQGIDPRCKSLAAETALKDEEDIKDNPLMRDTERLHRKQRYVDDIPLVKDVLKIWMKYHLDGVVWDSNSTKQQMPTHQHRYRLKPVDDDYALPNKTHPSELSPGEEGSIITADWLQKYRCIIPSLFIGMYSIDTDLTEEAEISKKDEDLAMEIHILKDQLMKRNVKLLVILVSEKSVALHPDLEDRVNDIRRITGLNNRNGLLLLSSGTAKELQTFAMEVLQVMKVSSSDYYGNLDKNVRRKKSKTLSTVKSPDQSLKNRIEARYSIKLGVLSEFRQQYEPAVKHYETAYENIVELLNMIQLDNPKWKETRLLLDTTLFHIVRIYFYLEKTNTAYKKFDVHTQTVMYFLKDKSVPANSFAVSCWLSQQFKWLAQLSDLSPTTLVPSDTPYKTDSLNRVSPLVLPHSGYLYLQAVDLLKRRGPKNEEVELDSYATGLVTESYEDSLINLLKFAKLAFQKKDNTFNRSIAYTNFQLGQEYFNNYQFEKAMKFFEQSLDCLKEDEWTHLLAAIHMKLLKCSLHLKKHYSSVLNLLEISLLPESPSMKTALGTAEDFTNDEKDFENLLKSSDESIIINADVDSNLDLFETCVLFKRTTVPLSKNIEFQLRIKSQTNHALRNTKLDDVLVTFEGQIPSLILKHDPNAANNDANVMFDKMDLDEERKCYPVTANLLFQPLEEKTFTFIIPALHIGSSSCTKISGVMSYGELFEVRLLSLPMKQSTLEYRHEWINANGSIDIVPTLDPFTTEVVPRQPDTRVSLVSTPSAVVYGEKVSVDMLIDNEDHENVDMDISAKLLYGENQINHTWNGSLSELKLVSIPKSNDIKNSIKFEVPQYVKEEEIRDIQLRIDIVYYVNHDREVPMRDSLQVIIPIVNPFTIGVSIYPRVREDDLPKTFEIEEGDVAIPKPSRYWLMRLAVVTEPDTGIKVFDDTLHLKSGNEHVLCREIVDNYRQRTKDAGDIESDHYIETVINDGHTYRNIAFEAVLSLKWQREGSDTVNEYIHEKWKLSFPLLDPRVLLDIDANDKNNDLVLTYLIENPTSRIFAFSTTLIENQAFQVSGTKSLSHLSVLPCTRQAIVFHVTPLSTGLLQLPQLKVYDLDYRVNLPTLPITDIARAHKQEVFVQIDDI</sequence>
<keyword evidence="1" id="KW-0802">TPR repeat</keyword>
<dbReference type="PANTHER" id="PTHR14374:SF0">
    <property type="entry name" value="TRAFFICKING PROTEIN PARTICLE COMPLEX SUBUNIT 11"/>
    <property type="match status" value="1"/>
</dbReference>
<dbReference type="InterPro" id="IPR011990">
    <property type="entry name" value="TPR-like_helical_dom_sf"/>
</dbReference>
<evidence type="ECO:0000313" key="4">
    <source>
        <dbReference type="EMBL" id="CEP20494.1"/>
    </source>
</evidence>
<dbReference type="Gene3D" id="1.25.40.10">
    <property type="entry name" value="Tetratricopeptide repeat domain"/>
    <property type="match status" value="1"/>
</dbReference>
<protein>
    <submittedName>
        <fullName evidence="4">Uncharacterized protein</fullName>
    </submittedName>
</protein>
<gene>
    <name evidence="4" type="ORF">BN1211_0373</name>
</gene>
<dbReference type="AlphaFoldDB" id="A0A0H5CAE3"/>
<evidence type="ECO:0000259" key="2">
    <source>
        <dbReference type="Pfam" id="PF07919"/>
    </source>
</evidence>
<dbReference type="Proteomes" id="UP000038830">
    <property type="component" value="Unassembled WGS sequence"/>
</dbReference>
<feature type="repeat" description="TPR" evidence="1">
    <location>
        <begin position="485"/>
        <end position="518"/>
    </location>
</feature>
<dbReference type="Pfam" id="PF07919">
    <property type="entry name" value="Gryzun"/>
    <property type="match status" value="1"/>
</dbReference>
<evidence type="ECO:0000259" key="3">
    <source>
        <dbReference type="Pfam" id="PF11817"/>
    </source>
</evidence>
<dbReference type="InterPro" id="IPR021773">
    <property type="entry name" value="TPC11"/>
</dbReference>
<feature type="domain" description="Trafficking protein particle complex subunit 11" evidence="3">
    <location>
        <begin position="323"/>
        <end position="451"/>
    </location>
</feature>
<evidence type="ECO:0000256" key="1">
    <source>
        <dbReference type="PROSITE-ProRule" id="PRU00339"/>
    </source>
</evidence>